<feature type="coiled-coil region" evidence="6">
    <location>
        <begin position="85"/>
        <end position="133"/>
    </location>
</feature>
<sequence length="514" mass="56887">MDSITNDNHSISTHGKGVLIEMDFFSHHTNHKPNPPPAADTVKKEQRDNEEEDIHTGLNLLTGRTSVSDNKSLVEDGLSQNKQGYNQRKKELAILQAEINQMNTENQRLKGMLNQVNHNYRSLKMQLVALTQRNQNQKPITVPKEEVARHFLDLGKADDHTSQLIKDERSQSSAILSSPNIIESMEYDSTNNNNNRSPMMINSSYINEIDRDISEEALVHGWIPNKVPKFNNNANASRNGDNDKEEEEEKPETISTCMMRKARVSVRARSEASMISDGCQWRKYGQKMAKGNPCPRAYYRCTMASGCPVRKQVQRSAENKAILVTTYEGYHSHPLPPAAIAMASTTSAAAQMLLSGSMQSQDGLTNINSSTKTFPSYPFPGVATLSASAPFPTVTLDLTHQPQVFNPLQRSQPYFLHSFASAPLVSAQAVCDTNNPSIKFSGLLRPQEMELSQQQHVPEFLDTISDITADPNFTAALVAAISSIVNGGNVHQTNNSANNGCTINNSVDKFSLNK</sequence>
<evidence type="ECO:0000256" key="5">
    <source>
        <dbReference type="ARBA" id="ARBA00023242"/>
    </source>
</evidence>
<feature type="region of interest" description="Disordered" evidence="7">
    <location>
        <begin position="229"/>
        <end position="253"/>
    </location>
</feature>
<evidence type="ECO:0000256" key="3">
    <source>
        <dbReference type="ARBA" id="ARBA00023125"/>
    </source>
</evidence>
<protein>
    <submittedName>
        <fullName evidence="9">WRKY transcription factor 33</fullName>
    </submittedName>
</protein>
<proteinExistence type="predicted"/>
<accession>S5CS66</accession>
<name>S5CS66_JATCU</name>
<dbReference type="PANTHER" id="PTHR31429:SF81">
    <property type="entry name" value="TRANSCRIPTION FACTOR WRKY FAMILY-RELATED"/>
    <property type="match status" value="1"/>
</dbReference>
<keyword evidence="6" id="KW-0175">Coiled coil</keyword>
<evidence type="ECO:0000256" key="2">
    <source>
        <dbReference type="ARBA" id="ARBA00023015"/>
    </source>
</evidence>
<keyword evidence="2" id="KW-0805">Transcription regulation</keyword>
<evidence type="ECO:0000256" key="7">
    <source>
        <dbReference type="SAM" id="MobiDB-lite"/>
    </source>
</evidence>
<evidence type="ECO:0000256" key="4">
    <source>
        <dbReference type="ARBA" id="ARBA00023163"/>
    </source>
</evidence>
<dbReference type="SMART" id="SM00774">
    <property type="entry name" value="WRKY"/>
    <property type="match status" value="1"/>
</dbReference>
<dbReference type="OrthoDB" id="2020995at2759"/>
<dbReference type="GO" id="GO:0003700">
    <property type="term" value="F:DNA-binding transcription factor activity"/>
    <property type="evidence" value="ECO:0007669"/>
    <property type="project" value="InterPro"/>
</dbReference>
<dbReference type="FunFam" id="2.20.25.80:FF:000002">
    <property type="entry name" value="probable WRKY transcription factor 31"/>
    <property type="match status" value="1"/>
</dbReference>
<dbReference type="KEGG" id="jcu:105633275"/>
<dbReference type="AlphaFoldDB" id="S5CS66"/>
<keyword evidence="3" id="KW-0238">DNA-binding</keyword>
<feature type="domain" description="WRKY" evidence="8">
    <location>
        <begin position="270"/>
        <end position="336"/>
    </location>
</feature>
<reference evidence="9" key="1">
    <citation type="journal article" date="2013" name="Gene">
        <title>Genome-wide analysis of the WRKY gene family in physic nut (Jatropha curcas L.).</title>
        <authorList>
            <person name="Xiong W."/>
            <person name="Xu X."/>
            <person name="Zhang L."/>
            <person name="Wu P."/>
            <person name="Chen Y."/>
            <person name="Li M."/>
            <person name="Jiang H."/>
            <person name="Wu G."/>
        </authorList>
    </citation>
    <scope>NUCLEOTIDE SEQUENCE</scope>
</reference>
<dbReference type="SUPFAM" id="SSF118290">
    <property type="entry name" value="WRKY DNA-binding domain"/>
    <property type="match status" value="1"/>
</dbReference>
<evidence type="ECO:0000313" key="9">
    <source>
        <dbReference type="EMBL" id="AGQ04222.1"/>
    </source>
</evidence>
<gene>
    <name evidence="9" type="primary">WRKY33</name>
</gene>
<dbReference type="InterPro" id="IPR044810">
    <property type="entry name" value="WRKY_plant"/>
</dbReference>
<dbReference type="Pfam" id="PF03106">
    <property type="entry name" value="WRKY"/>
    <property type="match status" value="1"/>
</dbReference>
<keyword evidence="4" id="KW-0804">Transcription</keyword>
<dbReference type="SMR" id="S5CS66"/>
<evidence type="ECO:0000256" key="6">
    <source>
        <dbReference type="SAM" id="Coils"/>
    </source>
</evidence>
<evidence type="ECO:0000259" key="8">
    <source>
        <dbReference type="PROSITE" id="PS50811"/>
    </source>
</evidence>
<organism evidence="9">
    <name type="scientific">Jatropha curcas</name>
    <name type="common">Barbados nut</name>
    <dbReference type="NCBI Taxonomy" id="180498"/>
    <lineage>
        <taxon>Eukaryota</taxon>
        <taxon>Viridiplantae</taxon>
        <taxon>Streptophyta</taxon>
        <taxon>Embryophyta</taxon>
        <taxon>Tracheophyta</taxon>
        <taxon>Spermatophyta</taxon>
        <taxon>Magnoliopsida</taxon>
        <taxon>eudicotyledons</taxon>
        <taxon>Gunneridae</taxon>
        <taxon>Pentapetalae</taxon>
        <taxon>rosids</taxon>
        <taxon>fabids</taxon>
        <taxon>Malpighiales</taxon>
        <taxon>Euphorbiaceae</taxon>
        <taxon>Crotonoideae</taxon>
        <taxon>Jatropheae</taxon>
        <taxon>Jatropha</taxon>
    </lineage>
</organism>
<dbReference type="PROSITE" id="PS50811">
    <property type="entry name" value="WRKY"/>
    <property type="match status" value="1"/>
</dbReference>
<dbReference type="InterPro" id="IPR036576">
    <property type="entry name" value="WRKY_dom_sf"/>
</dbReference>
<dbReference type="GO" id="GO:0043565">
    <property type="term" value="F:sequence-specific DNA binding"/>
    <property type="evidence" value="ECO:0007669"/>
    <property type="project" value="InterPro"/>
</dbReference>
<dbReference type="PANTHER" id="PTHR31429">
    <property type="entry name" value="WRKY TRANSCRIPTION FACTOR 36-RELATED"/>
    <property type="match status" value="1"/>
</dbReference>
<dbReference type="GO" id="GO:0005634">
    <property type="term" value="C:nucleus"/>
    <property type="evidence" value="ECO:0007669"/>
    <property type="project" value="UniProtKB-SubCell"/>
</dbReference>
<dbReference type="Gene3D" id="2.20.25.80">
    <property type="entry name" value="WRKY domain"/>
    <property type="match status" value="1"/>
</dbReference>
<feature type="region of interest" description="Disordered" evidence="7">
    <location>
        <begin position="27"/>
        <end position="58"/>
    </location>
</feature>
<dbReference type="InterPro" id="IPR003657">
    <property type="entry name" value="WRKY_dom"/>
</dbReference>
<comment type="subcellular location">
    <subcellularLocation>
        <location evidence="1">Nucleus</location>
    </subcellularLocation>
</comment>
<dbReference type="EMBL" id="KC485285">
    <property type="protein sequence ID" value="AGQ04222.1"/>
    <property type="molecule type" value="Genomic_DNA"/>
</dbReference>
<evidence type="ECO:0000256" key="1">
    <source>
        <dbReference type="ARBA" id="ARBA00004123"/>
    </source>
</evidence>
<keyword evidence="5" id="KW-0539">Nucleus</keyword>